<keyword evidence="5" id="KW-1185">Reference proteome</keyword>
<keyword evidence="1" id="KW-0560">Oxidoreductase</keyword>
<protein>
    <submittedName>
        <fullName evidence="4">Predicted dehydrogenase</fullName>
    </submittedName>
</protein>
<dbReference type="SUPFAM" id="SSF51735">
    <property type="entry name" value="NAD(P)-binding Rossmann-fold domains"/>
    <property type="match status" value="1"/>
</dbReference>
<organism evidence="4 5">
    <name type="scientific">Rhizobium miluonense</name>
    <dbReference type="NCBI Taxonomy" id="411945"/>
    <lineage>
        <taxon>Bacteria</taxon>
        <taxon>Pseudomonadati</taxon>
        <taxon>Pseudomonadota</taxon>
        <taxon>Alphaproteobacteria</taxon>
        <taxon>Hyphomicrobiales</taxon>
        <taxon>Rhizobiaceae</taxon>
        <taxon>Rhizobium/Agrobacterium group</taxon>
        <taxon>Rhizobium</taxon>
    </lineage>
</organism>
<proteinExistence type="predicted"/>
<accession>A0A1C3WES1</accession>
<dbReference type="EMBL" id="FMAH01000028">
    <property type="protein sequence ID" value="SCB38386.1"/>
    <property type="molecule type" value="Genomic_DNA"/>
</dbReference>
<evidence type="ECO:0000313" key="5">
    <source>
        <dbReference type="Proteomes" id="UP000199435"/>
    </source>
</evidence>
<dbReference type="SUPFAM" id="SSF55347">
    <property type="entry name" value="Glyceraldehyde-3-phosphate dehydrogenase-like, C-terminal domain"/>
    <property type="match status" value="1"/>
</dbReference>
<dbReference type="GO" id="GO:0016491">
    <property type="term" value="F:oxidoreductase activity"/>
    <property type="evidence" value="ECO:0007669"/>
    <property type="project" value="UniProtKB-KW"/>
</dbReference>
<evidence type="ECO:0000256" key="1">
    <source>
        <dbReference type="ARBA" id="ARBA00023002"/>
    </source>
</evidence>
<dbReference type="PANTHER" id="PTHR43818:SF11">
    <property type="entry name" value="BCDNA.GH03377"/>
    <property type="match status" value="1"/>
</dbReference>
<dbReference type="InterPro" id="IPR050463">
    <property type="entry name" value="Gfo/Idh/MocA_oxidrdct_glycsds"/>
</dbReference>
<dbReference type="Gene3D" id="3.30.360.10">
    <property type="entry name" value="Dihydrodipicolinate Reductase, domain 2"/>
    <property type="match status" value="1"/>
</dbReference>
<dbReference type="GO" id="GO:0000166">
    <property type="term" value="F:nucleotide binding"/>
    <property type="evidence" value="ECO:0007669"/>
    <property type="project" value="InterPro"/>
</dbReference>
<evidence type="ECO:0000259" key="3">
    <source>
        <dbReference type="Pfam" id="PF22725"/>
    </source>
</evidence>
<dbReference type="STRING" id="411945.GA0061102_10287"/>
<evidence type="ECO:0000313" key="4">
    <source>
        <dbReference type="EMBL" id="SCB38386.1"/>
    </source>
</evidence>
<dbReference type="Pfam" id="PF01408">
    <property type="entry name" value="GFO_IDH_MocA"/>
    <property type="match status" value="1"/>
</dbReference>
<dbReference type="InterPro" id="IPR055170">
    <property type="entry name" value="GFO_IDH_MocA-like_dom"/>
</dbReference>
<sequence>MGVMEMAEVRVAVLGGSGWMGKVHTMAYQTFPHFLGVSGGTARVVAIVEANPKAAADLARRAPGAKILQNWEQAVNDPDIDLIDICLPDSLHYEVAKAALIAGKHVYCEKPLANTAVEARELADIAREKGVITRVGHAFPRNPVHDLAKEIIEAGEIGEIKMFRGCQHVDMYGDPMAPFMWRADGKLAPTGIVGDTGSHLFSFMEFLVGRVSSLIADNLIVTTKRPIVEGLAYGEQVKLKGDETWAEITNPDATNLLCRFENGAAGIVDFSRVATGRKFLQTYEVYGTKGSIAYTYDEVNRLRFYTNDDRAGRAGFREIDVGPENPTFRAFLPLPNFALGYNESKIIEAAEVVKSITTNTPMWPTFENGHHICQIVDACMESSRLRRWVDIPLA</sequence>
<name>A0A1C3WES1_9HYPH</name>
<dbReference type="Gene3D" id="3.40.50.720">
    <property type="entry name" value="NAD(P)-binding Rossmann-like Domain"/>
    <property type="match status" value="1"/>
</dbReference>
<gene>
    <name evidence="4" type="ORF">GA0061102_10287</name>
</gene>
<dbReference type="Pfam" id="PF22725">
    <property type="entry name" value="GFO_IDH_MocA_C3"/>
    <property type="match status" value="1"/>
</dbReference>
<dbReference type="InterPro" id="IPR036291">
    <property type="entry name" value="NAD(P)-bd_dom_sf"/>
</dbReference>
<dbReference type="PANTHER" id="PTHR43818">
    <property type="entry name" value="BCDNA.GH03377"/>
    <property type="match status" value="1"/>
</dbReference>
<feature type="domain" description="GFO/IDH/MocA-like oxidoreductase" evidence="3">
    <location>
        <begin position="147"/>
        <end position="292"/>
    </location>
</feature>
<reference evidence="5" key="1">
    <citation type="submission" date="2016-08" db="EMBL/GenBank/DDBJ databases">
        <authorList>
            <person name="Varghese N."/>
            <person name="Submissions Spin"/>
        </authorList>
    </citation>
    <scope>NUCLEOTIDE SEQUENCE [LARGE SCALE GENOMIC DNA]</scope>
    <source>
        <strain evidence="5">HAMBI 2971</strain>
    </source>
</reference>
<evidence type="ECO:0000259" key="2">
    <source>
        <dbReference type="Pfam" id="PF01408"/>
    </source>
</evidence>
<dbReference type="InterPro" id="IPR000683">
    <property type="entry name" value="Gfo/Idh/MocA-like_OxRdtase_N"/>
</dbReference>
<dbReference type="Proteomes" id="UP000199435">
    <property type="component" value="Unassembled WGS sequence"/>
</dbReference>
<feature type="domain" description="Gfo/Idh/MocA-like oxidoreductase N-terminal" evidence="2">
    <location>
        <begin position="9"/>
        <end position="137"/>
    </location>
</feature>
<dbReference type="AlphaFoldDB" id="A0A1C3WES1"/>